<dbReference type="HOGENOM" id="CLU_051638_7_5_5"/>
<comment type="similarity">
    <text evidence="1">Belongs to the transferase hexapeptide repeat family.</text>
</comment>
<evidence type="ECO:0000256" key="2">
    <source>
        <dbReference type="ARBA" id="ARBA00022679"/>
    </source>
</evidence>
<dbReference type="AlphaFoldDB" id="M4Z2D9"/>
<dbReference type="SUPFAM" id="SSF51161">
    <property type="entry name" value="Trimeric LpxA-like enzymes"/>
    <property type="match status" value="1"/>
</dbReference>
<dbReference type="Pfam" id="PF00132">
    <property type="entry name" value="Hexapep"/>
    <property type="match status" value="1"/>
</dbReference>
<dbReference type="PATRIC" id="fig|1245469.3.peg.881"/>
<dbReference type="InterPro" id="IPR051159">
    <property type="entry name" value="Hexapeptide_acetyltransf"/>
</dbReference>
<evidence type="ECO:0000313" key="4">
    <source>
        <dbReference type="Proteomes" id="UP000011841"/>
    </source>
</evidence>
<reference evidence="3 4" key="1">
    <citation type="journal article" date="2013" name="Appl. Environ. Microbiol.">
        <title>Genome analysis suggests that the soil oligotrophic bacterium Agromonas oligotrophica (Bradyrhizobium oligotrophicum) is a nitrogen-fixing symbiont of Aeschynomene indica.</title>
        <authorList>
            <person name="Okubo T."/>
            <person name="Fukushima S."/>
            <person name="Itakura M."/>
            <person name="Oshima K."/>
            <person name="Longtonglang A."/>
            <person name="Teaumroong N."/>
            <person name="Mitsui H."/>
            <person name="Hattori M."/>
            <person name="Hattori R."/>
            <person name="Hattori T."/>
            <person name="Minamisawa K."/>
        </authorList>
    </citation>
    <scope>NUCLEOTIDE SEQUENCE [LARGE SCALE GENOMIC DNA]</scope>
    <source>
        <strain evidence="3 4">S58</strain>
    </source>
</reference>
<dbReference type="CDD" id="cd04647">
    <property type="entry name" value="LbH_MAT_like"/>
    <property type="match status" value="1"/>
</dbReference>
<name>M4Z2D9_9BRAD</name>
<dbReference type="Gene3D" id="2.160.10.10">
    <property type="entry name" value="Hexapeptide repeat proteins"/>
    <property type="match status" value="1"/>
</dbReference>
<evidence type="ECO:0000256" key="1">
    <source>
        <dbReference type="ARBA" id="ARBA00007274"/>
    </source>
</evidence>
<dbReference type="GO" id="GO:0005829">
    <property type="term" value="C:cytosol"/>
    <property type="evidence" value="ECO:0007669"/>
    <property type="project" value="TreeGrafter"/>
</dbReference>
<dbReference type="Proteomes" id="UP000011841">
    <property type="component" value="Chromosome"/>
</dbReference>
<dbReference type="PANTHER" id="PTHR23416:SF23">
    <property type="entry name" value="ACETYLTRANSFERASE C18B11.09C-RELATED"/>
    <property type="match status" value="1"/>
</dbReference>
<dbReference type="GO" id="GO:0008374">
    <property type="term" value="F:O-acyltransferase activity"/>
    <property type="evidence" value="ECO:0007669"/>
    <property type="project" value="TreeGrafter"/>
</dbReference>
<organism evidence="3 4">
    <name type="scientific">Bradyrhizobium oligotrophicum S58</name>
    <dbReference type="NCBI Taxonomy" id="1245469"/>
    <lineage>
        <taxon>Bacteria</taxon>
        <taxon>Pseudomonadati</taxon>
        <taxon>Pseudomonadota</taxon>
        <taxon>Alphaproteobacteria</taxon>
        <taxon>Hyphomicrobiales</taxon>
        <taxon>Nitrobacteraceae</taxon>
        <taxon>Bradyrhizobium</taxon>
    </lineage>
</organism>
<dbReference type="KEGG" id="aol:S58_08600"/>
<dbReference type="STRING" id="1245469.S58_08600"/>
<accession>M4Z2D9</accession>
<keyword evidence="2" id="KW-0808">Transferase</keyword>
<keyword evidence="4" id="KW-1185">Reference proteome</keyword>
<dbReference type="RefSeq" id="WP_015664006.1">
    <property type="nucleotide sequence ID" value="NC_020453.1"/>
</dbReference>
<evidence type="ECO:0008006" key="5">
    <source>
        <dbReference type="Google" id="ProtNLM"/>
    </source>
</evidence>
<dbReference type="GeneID" id="301821187"/>
<dbReference type="OrthoDB" id="9815592at2"/>
<gene>
    <name evidence="3" type="ORF">S58_08600</name>
</gene>
<protein>
    <recommendedName>
        <fullName evidence="5">Acetyltransferase</fullName>
    </recommendedName>
</protein>
<evidence type="ECO:0000313" key="3">
    <source>
        <dbReference type="EMBL" id="BAM86871.1"/>
    </source>
</evidence>
<dbReference type="EMBL" id="AP012603">
    <property type="protein sequence ID" value="BAM86871.1"/>
    <property type="molecule type" value="Genomic_DNA"/>
</dbReference>
<dbReference type="eggNOG" id="COG0110">
    <property type="taxonomic scope" value="Bacteria"/>
</dbReference>
<dbReference type="PANTHER" id="PTHR23416">
    <property type="entry name" value="SIALIC ACID SYNTHASE-RELATED"/>
    <property type="match status" value="1"/>
</dbReference>
<dbReference type="InterPro" id="IPR001451">
    <property type="entry name" value="Hexapep"/>
</dbReference>
<proteinExistence type="inferred from homology"/>
<dbReference type="InterPro" id="IPR011004">
    <property type="entry name" value="Trimer_LpxA-like_sf"/>
</dbReference>
<sequence length="208" mass="22871">MTRRVRAFAEGLLARLVRPRHLPSADGRIDRALADIDQTAVFYPTASLHTHGHPPEALRIGAHTHVRGELLLFGHGGRIRLGEYCYVGEQTRIWSASEISIGNRVLISHMCTIMDNLTHPLDASERHQQFRDIITAGHPRKIDLDEQPVIIEDDALISCHCVVLRGVRIGRGAVIGAGSVVTKNVPPMVIAAGNPAKVIRELDMEAVK</sequence>